<comment type="caution">
    <text evidence="5">The sequence shown here is derived from an EMBL/GenBank/DDBJ whole genome shotgun (WGS) entry which is preliminary data.</text>
</comment>
<dbReference type="RefSeq" id="WP_179773002.1">
    <property type="nucleotide sequence ID" value="NZ_JACCFK010000001.1"/>
</dbReference>
<name>A0A853B1E0_9PSEU</name>
<keyword evidence="2 5" id="KW-0238">DNA-binding</keyword>
<evidence type="ECO:0000313" key="5">
    <source>
        <dbReference type="EMBL" id="NYI88820.1"/>
    </source>
</evidence>
<dbReference type="Pfam" id="PF14525">
    <property type="entry name" value="AraC_binding_2"/>
    <property type="match status" value="1"/>
</dbReference>
<dbReference type="AlphaFoldDB" id="A0A853B1E0"/>
<proteinExistence type="predicted"/>
<keyword evidence="6" id="KW-1185">Reference proteome</keyword>
<gene>
    <name evidence="5" type="ORF">HNR02_002143</name>
</gene>
<dbReference type="InterPro" id="IPR050204">
    <property type="entry name" value="AraC_XylS_family_regulators"/>
</dbReference>
<dbReference type="InterPro" id="IPR018060">
    <property type="entry name" value="HTH_AraC"/>
</dbReference>
<organism evidence="5 6">
    <name type="scientific">Amycolatopsis endophytica</name>
    <dbReference type="NCBI Taxonomy" id="860233"/>
    <lineage>
        <taxon>Bacteria</taxon>
        <taxon>Bacillati</taxon>
        <taxon>Actinomycetota</taxon>
        <taxon>Actinomycetes</taxon>
        <taxon>Pseudonocardiales</taxon>
        <taxon>Pseudonocardiaceae</taxon>
        <taxon>Amycolatopsis</taxon>
    </lineage>
</organism>
<dbReference type="InterPro" id="IPR035418">
    <property type="entry name" value="AraC-bd_2"/>
</dbReference>
<evidence type="ECO:0000256" key="1">
    <source>
        <dbReference type="ARBA" id="ARBA00023015"/>
    </source>
</evidence>
<keyword evidence="1" id="KW-0805">Transcription regulation</keyword>
<dbReference type="GO" id="GO:0003700">
    <property type="term" value="F:DNA-binding transcription factor activity"/>
    <property type="evidence" value="ECO:0007669"/>
    <property type="project" value="InterPro"/>
</dbReference>
<dbReference type="PANTHER" id="PTHR46796">
    <property type="entry name" value="HTH-TYPE TRANSCRIPTIONAL ACTIVATOR RHAS-RELATED"/>
    <property type="match status" value="1"/>
</dbReference>
<accession>A0A853B1E0</accession>
<protein>
    <submittedName>
        <fullName evidence="5">AraC-like DNA-binding protein</fullName>
    </submittedName>
</protein>
<evidence type="ECO:0000256" key="2">
    <source>
        <dbReference type="ARBA" id="ARBA00023125"/>
    </source>
</evidence>
<keyword evidence="3" id="KW-0804">Transcription</keyword>
<evidence type="ECO:0000256" key="3">
    <source>
        <dbReference type="ARBA" id="ARBA00023163"/>
    </source>
</evidence>
<dbReference type="Pfam" id="PF12833">
    <property type="entry name" value="HTH_18"/>
    <property type="match status" value="1"/>
</dbReference>
<dbReference type="InterPro" id="IPR009057">
    <property type="entry name" value="Homeodomain-like_sf"/>
</dbReference>
<dbReference type="SUPFAM" id="SSF46689">
    <property type="entry name" value="Homeodomain-like"/>
    <property type="match status" value="1"/>
</dbReference>
<dbReference type="Gene3D" id="1.10.10.60">
    <property type="entry name" value="Homeodomain-like"/>
    <property type="match status" value="1"/>
</dbReference>
<evidence type="ECO:0000259" key="4">
    <source>
        <dbReference type="PROSITE" id="PS01124"/>
    </source>
</evidence>
<feature type="domain" description="HTH araC/xylS-type" evidence="4">
    <location>
        <begin position="220"/>
        <end position="322"/>
    </location>
</feature>
<dbReference type="EMBL" id="JACCFK010000001">
    <property type="protein sequence ID" value="NYI88820.1"/>
    <property type="molecule type" value="Genomic_DNA"/>
</dbReference>
<sequence>MPVDAIPFARSQLMRTQSVREAEAAGAHLLAKHRLKGAGAGFQARINGVCLGGVSLYYMHYGAALTVFGAPIRGCVGVIAPVQGTMGVRQERFAAVAEAGRSAVIVAPDFPMRLDWSSDLRFFCFKIELSALRAFARSVDPESALDDWVEPQLVGRAGLAGLLGSASLVEFASRQRDAGTRNLPAGLLWKLSEQAMTSLLVAGQFAGAGQERRGPERVSDRARAYVETAMSPTLSPSELAAAAGVSLRSLELSFRAELDTTPQAYLLESRLRRAHAELVAGSSRHGLTVTSVAKRWGFSNVGRFADKYFALYGRRPAETLRGRSSGAD</sequence>
<evidence type="ECO:0000313" key="6">
    <source>
        <dbReference type="Proteomes" id="UP000549616"/>
    </source>
</evidence>
<dbReference type="Proteomes" id="UP000549616">
    <property type="component" value="Unassembled WGS sequence"/>
</dbReference>
<dbReference type="PROSITE" id="PS01124">
    <property type="entry name" value="HTH_ARAC_FAMILY_2"/>
    <property type="match status" value="1"/>
</dbReference>
<dbReference type="SMART" id="SM00342">
    <property type="entry name" value="HTH_ARAC"/>
    <property type="match status" value="1"/>
</dbReference>
<reference evidence="5 6" key="1">
    <citation type="submission" date="2020-07" db="EMBL/GenBank/DDBJ databases">
        <title>Sequencing the genomes of 1000 actinobacteria strains.</title>
        <authorList>
            <person name="Klenk H.-P."/>
        </authorList>
    </citation>
    <scope>NUCLEOTIDE SEQUENCE [LARGE SCALE GENOMIC DNA]</scope>
    <source>
        <strain evidence="5 6">DSM 104006</strain>
    </source>
</reference>
<dbReference type="GO" id="GO:0043565">
    <property type="term" value="F:sequence-specific DNA binding"/>
    <property type="evidence" value="ECO:0007669"/>
    <property type="project" value="InterPro"/>
</dbReference>